<dbReference type="RefSeq" id="WP_213434072.1">
    <property type="nucleotide sequence ID" value="NZ_AP024545.1"/>
</dbReference>
<protein>
    <submittedName>
        <fullName evidence="1">Uncharacterized protein</fullName>
    </submittedName>
</protein>
<organism evidence="1 2">
    <name type="scientific">Noviluteimonas caseinilytica</name>
    <dbReference type="NCBI Taxonomy" id="2675101"/>
    <lineage>
        <taxon>Bacteria</taxon>
        <taxon>Pseudomonadati</taxon>
        <taxon>Pseudomonadota</taxon>
        <taxon>Gammaproteobacteria</taxon>
        <taxon>Lysobacterales</taxon>
        <taxon>Lysobacteraceae</taxon>
        <taxon>Noviluteimonas</taxon>
    </lineage>
</organism>
<name>A0ABN6FZY9_9GAMM</name>
<reference evidence="1 2" key="1">
    <citation type="submission" date="2021-03" db="EMBL/GenBank/DDBJ databases">
        <title>Complete Genome Sequences of Two Lysobacter Strains Isolated from Sea Water (Lysobacter caseinilyticus) and Soil (Lysobacter helvus) in South Korea.</title>
        <authorList>
            <person name="Watanabe Y."/>
            <person name="Arakawa K."/>
        </authorList>
    </citation>
    <scope>NUCLEOTIDE SEQUENCE [LARGE SCALE GENOMIC DNA]</scope>
    <source>
        <strain evidence="1 2">KVB24</strain>
    </source>
</reference>
<keyword evidence="2" id="KW-1185">Reference proteome</keyword>
<gene>
    <name evidence="1" type="ORF">LYSCAS_21570</name>
</gene>
<evidence type="ECO:0000313" key="2">
    <source>
        <dbReference type="Proteomes" id="UP000681317"/>
    </source>
</evidence>
<accession>A0ABN6FZY9</accession>
<sequence>MDVILRDSIINRARTANNLVRSSWPHELDALHDAEIELGCCHELFEVDHQSESVRSDTKEPKSSVAHFELFLAKMQFHNADGESTSLANLTNGDLWLVWLEYNANMVRWVFEHGDPEHEFISTTLLRMEVAMLMASPIWRVQ</sequence>
<evidence type="ECO:0000313" key="1">
    <source>
        <dbReference type="EMBL" id="BCT93133.1"/>
    </source>
</evidence>
<proteinExistence type="predicted"/>
<dbReference type="Proteomes" id="UP000681317">
    <property type="component" value="Chromosome"/>
</dbReference>
<dbReference type="EMBL" id="AP024545">
    <property type="protein sequence ID" value="BCT93133.1"/>
    <property type="molecule type" value="Genomic_DNA"/>
</dbReference>